<feature type="transmembrane region" description="Helical" evidence="5">
    <location>
        <begin position="69"/>
        <end position="93"/>
    </location>
</feature>
<accession>A0A850QDA8</accession>
<feature type="transmembrane region" description="Helical" evidence="5">
    <location>
        <begin position="165"/>
        <end position="188"/>
    </location>
</feature>
<evidence type="ECO:0000313" key="8">
    <source>
        <dbReference type="Proteomes" id="UP000588051"/>
    </source>
</evidence>
<keyword evidence="3 5" id="KW-1133">Transmembrane helix</keyword>
<comment type="caution">
    <text evidence="7">The sequence shown here is derived from an EMBL/GenBank/DDBJ whole genome shotgun (WGS) entry which is preliminary data.</text>
</comment>
<keyword evidence="4 5" id="KW-0472">Membrane</keyword>
<dbReference type="EMBL" id="JABXYJ010000003">
    <property type="protein sequence ID" value="NVO77561.1"/>
    <property type="molecule type" value="Genomic_DNA"/>
</dbReference>
<reference evidence="7 8" key="1">
    <citation type="submission" date="2020-06" db="EMBL/GenBank/DDBJ databases">
        <authorList>
            <person name="Qiu C."/>
            <person name="Liu Z."/>
        </authorList>
    </citation>
    <scope>NUCLEOTIDE SEQUENCE [LARGE SCALE GENOMIC DNA]</scope>
    <source>
        <strain evidence="7 8">EM 1</strain>
    </source>
</reference>
<feature type="transmembrane region" description="Helical" evidence="5">
    <location>
        <begin position="129"/>
        <end position="153"/>
    </location>
</feature>
<evidence type="ECO:0000256" key="3">
    <source>
        <dbReference type="ARBA" id="ARBA00022989"/>
    </source>
</evidence>
<evidence type="ECO:0000256" key="4">
    <source>
        <dbReference type="ARBA" id="ARBA00023136"/>
    </source>
</evidence>
<feature type="transmembrane region" description="Helical" evidence="5">
    <location>
        <begin position="31"/>
        <end position="49"/>
    </location>
</feature>
<proteinExistence type="predicted"/>
<dbReference type="Proteomes" id="UP000588051">
    <property type="component" value="Unassembled WGS sequence"/>
</dbReference>
<evidence type="ECO:0000313" key="7">
    <source>
        <dbReference type="EMBL" id="NVO77561.1"/>
    </source>
</evidence>
<organism evidence="7 8">
    <name type="scientific">Undibacterium oligocarboniphilum</name>
    <dbReference type="NCBI Taxonomy" id="666702"/>
    <lineage>
        <taxon>Bacteria</taxon>
        <taxon>Pseudomonadati</taxon>
        <taxon>Pseudomonadota</taxon>
        <taxon>Betaproteobacteria</taxon>
        <taxon>Burkholderiales</taxon>
        <taxon>Oxalobacteraceae</taxon>
        <taxon>Undibacterium</taxon>
    </lineage>
</organism>
<feature type="domain" description="Yip1" evidence="6">
    <location>
        <begin position="17"/>
        <end position="164"/>
    </location>
</feature>
<protein>
    <recommendedName>
        <fullName evidence="6">Yip1 domain-containing protein</fullName>
    </recommendedName>
</protein>
<feature type="transmembrane region" description="Helical" evidence="5">
    <location>
        <begin position="105"/>
        <end position="123"/>
    </location>
</feature>
<dbReference type="AlphaFoldDB" id="A0A850QDA8"/>
<evidence type="ECO:0000259" key="6">
    <source>
        <dbReference type="Pfam" id="PF04893"/>
    </source>
</evidence>
<dbReference type="RefSeq" id="WP_176802818.1">
    <property type="nucleotide sequence ID" value="NZ_JABXYJ010000003.1"/>
</dbReference>
<evidence type="ECO:0000256" key="5">
    <source>
        <dbReference type="SAM" id="Phobius"/>
    </source>
</evidence>
<keyword evidence="2 5" id="KW-0812">Transmembrane</keyword>
<gene>
    <name evidence="7" type="ORF">HV832_06925</name>
</gene>
<name>A0A850QDA8_9BURK</name>
<dbReference type="InterPro" id="IPR006977">
    <property type="entry name" value="Yip1_dom"/>
</dbReference>
<evidence type="ECO:0000256" key="1">
    <source>
        <dbReference type="ARBA" id="ARBA00004141"/>
    </source>
</evidence>
<dbReference type="GO" id="GO:0016020">
    <property type="term" value="C:membrane"/>
    <property type="evidence" value="ECO:0007669"/>
    <property type="project" value="UniProtKB-SubCell"/>
</dbReference>
<sequence length="189" mass="20862">MNLLNLGKMPFSFHGGWDTVARIHPSVIRSFVLLVLPCSLIPPLALLYAGSHHAGLYWVSAPYLRWQEVAAVFFVMELLSVPLMGWLIGRMAADHQVTLDFKDSFLLASITAVPMWLSSLGLLSADLWLVIACVIMGLMLAASVLYHGLYAILKMEDTVDAQAMSYQIFSFGGVVWIMLCGFVALPLML</sequence>
<evidence type="ECO:0000256" key="2">
    <source>
        <dbReference type="ARBA" id="ARBA00022692"/>
    </source>
</evidence>
<keyword evidence="8" id="KW-1185">Reference proteome</keyword>
<dbReference type="Pfam" id="PF04893">
    <property type="entry name" value="Yip1"/>
    <property type="match status" value="1"/>
</dbReference>
<comment type="subcellular location">
    <subcellularLocation>
        <location evidence="1">Membrane</location>
        <topology evidence="1">Multi-pass membrane protein</topology>
    </subcellularLocation>
</comment>